<name>A0AAD9J0C8_9ANNE</name>
<proteinExistence type="predicted"/>
<dbReference type="AlphaFoldDB" id="A0AAD9J0C8"/>
<gene>
    <name evidence="1" type="ORF">LSH36_819g01029</name>
</gene>
<evidence type="ECO:0000313" key="2">
    <source>
        <dbReference type="Proteomes" id="UP001208570"/>
    </source>
</evidence>
<dbReference type="Proteomes" id="UP001208570">
    <property type="component" value="Unassembled WGS sequence"/>
</dbReference>
<protein>
    <submittedName>
        <fullName evidence="1">Uncharacterized protein</fullName>
    </submittedName>
</protein>
<evidence type="ECO:0000313" key="1">
    <source>
        <dbReference type="EMBL" id="KAK2143698.1"/>
    </source>
</evidence>
<reference evidence="1" key="1">
    <citation type="journal article" date="2023" name="Mol. Biol. Evol.">
        <title>Third-Generation Sequencing Reveals the Adaptive Role of the Epigenome in Three Deep-Sea Polychaetes.</title>
        <authorList>
            <person name="Perez M."/>
            <person name="Aroh O."/>
            <person name="Sun Y."/>
            <person name="Lan Y."/>
            <person name="Juniper S.K."/>
            <person name="Young C.R."/>
            <person name="Angers B."/>
            <person name="Qian P.Y."/>
        </authorList>
    </citation>
    <scope>NUCLEOTIDE SEQUENCE</scope>
    <source>
        <strain evidence="1">P08H-3</strain>
    </source>
</reference>
<sequence length="236" mass="26370">MDTTGIEQICVFPFVPCGPERGDDSNPEATSIPVSDVKVGGDYLESGTIKAPRLGQLVILNSNHNSVLNVFVSFAHNLYDQPDADKGQHFYFREIVSQAEKEAIACLVKDDHLTNIYIFTWYGFTYKGKEFGVMYTQKDVECDSDAKAPQMKGKRIIMTHTDQPKIPNRSCPKIEDNENFSEVTLLRIISSDVTNRPTGRTVTSLEITSRTLEPRFGAKTVRDRGGIYPSILANIN</sequence>
<organism evidence="1 2">
    <name type="scientific">Paralvinella palmiformis</name>
    <dbReference type="NCBI Taxonomy" id="53620"/>
    <lineage>
        <taxon>Eukaryota</taxon>
        <taxon>Metazoa</taxon>
        <taxon>Spiralia</taxon>
        <taxon>Lophotrochozoa</taxon>
        <taxon>Annelida</taxon>
        <taxon>Polychaeta</taxon>
        <taxon>Sedentaria</taxon>
        <taxon>Canalipalpata</taxon>
        <taxon>Terebellida</taxon>
        <taxon>Terebelliformia</taxon>
        <taxon>Alvinellidae</taxon>
        <taxon>Paralvinella</taxon>
    </lineage>
</organism>
<comment type="caution">
    <text evidence="1">The sequence shown here is derived from an EMBL/GenBank/DDBJ whole genome shotgun (WGS) entry which is preliminary data.</text>
</comment>
<keyword evidence="2" id="KW-1185">Reference proteome</keyword>
<accession>A0AAD9J0C8</accession>
<dbReference type="EMBL" id="JAODUP010000819">
    <property type="protein sequence ID" value="KAK2143698.1"/>
    <property type="molecule type" value="Genomic_DNA"/>
</dbReference>